<dbReference type="InterPro" id="IPR003739">
    <property type="entry name" value="Lys_aminomutase/Glu_NH3_mut"/>
</dbReference>
<dbReference type="GO" id="GO:0046872">
    <property type="term" value="F:metal ion binding"/>
    <property type="evidence" value="ECO:0007669"/>
    <property type="project" value="UniProtKB-KW"/>
</dbReference>
<dbReference type="InterPro" id="IPR013785">
    <property type="entry name" value="Aldolase_TIM"/>
</dbReference>
<sequence>MLGGISRTKFAPAAKSCPFIFTRSTGVKSDAVPRKCFHVAARNLSSKPKVPLISTRQFRSNASGRAAVTDLPMFHDGPVPAPYELPNTAKVPGLPVYDASLTDRAAYWQKIPRWANVTEAQFLKYKFHTIHTISTIMQLEVFMLEVLPPVLRRHPDFPGIVTREDFIEDVKEGIKLAPMSIRLPPHVLSIIDWENPFEDPIRRQFIPMKSTTSTCPLYCRFCTRSWSIGPDMQNVKKTTFKPQRKRWEDIFTYIEDTPQLQDIVVSGGDCYILTADNLRLIGERLISIPHIKRFRFATKGLAVSPARILDDSDGWAAEMIRLSALAKKAGKSMAIHTHFNHPKEMTWVSKMALQKLHENNVTVRNQTVLLKGVNDDVATMSSLIKTVADNNVIPYYVYQADMVQYVEDLRTPLSTILQLERHIRGSIGGFVTPNFVVDLPGGGGKRLAASYDTYDPITGRSTFTAPAVTGKNKENRVYEYWDPLHSLPKSTSSS</sequence>
<evidence type="ECO:0008006" key="10">
    <source>
        <dbReference type="Google" id="ProtNLM"/>
    </source>
</evidence>
<keyword evidence="6" id="KW-0408">Iron</keyword>
<keyword evidence="3" id="KW-0949">S-adenosyl-L-methionine</keyword>
<dbReference type="Gene3D" id="3.20.20.70">
    <property type="entry name" value="Aldolase class I"/>
    <property type="match status" value="1"/>
</dbReference>
<keyword evidence="7" id="KW-0411">Iron-sulfur</keyword>
<gene>
    <name evidence="8" type="ORF">BPAE_0007g00190</name>
</gene>
<dbReference type="SUPFAM" id="SSF102114">
    <property type="entry name" value="Radical SAM enzymes"/>
    <property type="match status" value="1"/>
</dbReference>
<organism evidence="8 9">
    <name type="scientific">Botrytis paeoniae</name>
    <dbReference type="NCBI Taxonomy" id="278948"/>
    <lineage>
        <taxon>Eukaryota</taxon>
        <taxon>Fungi</taxon>
        <taxon>Dikarya</taxon>
        <taxon>Ascomycota</taxon>
        <taxon>Pezizomycotina</taxon>
        <taxon>Leotiomycetes</taxon>
        <taxon>Helotiales</taxon>
        <taxon>Sclerotiniaceae</taxon>
        <taxon>Botrytis</taxon>
    </lineage>
</organism>
<dbReference type="PANTHER" id="PTHR30538">
    <property type="entry name" value="LYSINE 2,3-AMINOMUTASE-RELATED"/>
    <property type="match status" value="1"/>
</dbReference>
<dbReference type="GO" id="GO:0051539">
    <property type="term" value="F:4 iron, 4 sulfur cluster binding"/>
    <property type="evidence" value="ECO:0007669"/>
    <property type="project" value="UniProtKB-KW"/>
</dbReference>
<evidence type="ECO:0000256" key="1">
    <source>
        <dbReference type="ARBA" id="ARBA00001933"/>
    </source>
</evidence>
<evidence type="ECO:0000256" key="4">
    <source>
        <dbReference type="ARBA" id="ARBA00022723"/>
    </source>
</evidence>
<evidence type="ECO:0000256" key="5">
    <source>
        <dbReference type="ARBA" id="ARBA00022898"/>
    </source>
</evidence>
<evidence type="ECO:0000256" key="3">
    <source>
        <dbReference type="ARBA" id="ARBA00022691"/>
    </source>
</evidence>
<comment type="caution">
    <text evidence="8">The sequence shown here is derived from an EMBL/GenBank/DDBJ whole genome shotgun (WGS) entry which is preliminary data.</text>
</comment>
<dbReference type="EMBL" id="PQXI01000007">
    <property type="protein sequence ID" value="TGO30143.1"/>
    <property type="molecule type" value="Genomic_DNA"/>
</dbReference>
<dbReference type="SFLD" id="SFLDS00029">
    <property type="entry name" value="Radical_SAM"/>
    <property type="match status" value="1"/>
</dbReference>
<accession>A0A4Z1G7C4</accession>
<evidence type="ECO:0000313" key="8">
    <source>
        <dbReference type="EMBL" id="TGO30143.1"/>
    </source>
</evidence>
<dbReference type="GO" id="GO:0003824">
    <property type="term" value="F:catalytic activity"/>
    <property type="evidence" value="ECO:0007669"/>
    <property type="project" value="InterPro"/>
</dbReference>
<evidence type="ECO:0000313" key="9">
    <source>
        <dbReference type="Proteomes" id="UP000297910"/>
    </source>
</evidence>
<name>A0A4Z1G7C4_9HELO</name>
<reference evidence="8 9" key="1">
    <citation type="submission" date="2017-12" db="EMBL/GenBank/DDBJ databases">
        <title>Comparative genomics of Botrytis spp.</title>
        <authorList>
            <person name="Valero-Jimenez C.A."/>
            <person name="Tapia P."/>
            <person name="Veloso J."/>
            <person name="Silva-Moreno E."/>
            <person name="Staats M."/>
            <person name="Valdes J.H."/>
            <person name="Van Kan J.A.L."/>
        </authorList>
    </citation>
    <scope>NUCLEOTIDE SEQUENCE [LARGE SCALE GENOMIC DNA]</scope>
    <source>
        <strain evidence="8 9">Bp0003</strain>
    </source>
</reference>
<evidence type="ECO:0000256" key="2">
    <source>
        <dbReference type="ARBA" id="ARBA00022485"/>
    </source>
</evidence>
<keyword evidence="9" id="KW-1185">Reference proteome</keyword>
<keyword evidence="4" id="KW-0479">Metal-binding</keyword>
<comment type="cofactor">
    <cofactor evidence="1">
        <name>pyridoxal 5'-phosphate</name>
        <dbReference type="ChEBI" id="CHEBI:597326"/>
    </cofactor>
</comment>
<keyword evidence="2" id="KW-0004">4Fe-4S</keyword>
<proteinExistence type="predicted"/>
<keyword evidence="5" id="KW-0663">Pyridoxal phosphate</keyword>
<protein>
    <recommendedName>
        <fullName evidence="10">Radical SAM core domain-containing protein</fullName>
    </recommendedName>
</protein>
<evidence type="ECO:0000256" key="6">
    <source>
        <dbReference type="ARBA" id="ARBA00023004"/>
    </source>
</evidence>
<dbReference type="Proteomes" id="UP000297910">
    <property type="component" value="Unassembled WGS sequence"/>
</dbReference>
<dbReference type="InterPro" id="IPR058240">
    <property type="entry name" value="rSAM_sf"/>
</dbReference>
<dbReference type="AlphaFoldDB" id="A0A4Z1G7C4"/>
<evidence type="ECO:0000256" key="7">
    <source>
        <dbReference type="ARBA" id="ARBA00023014"/>
    </source>
</evidence>
<dbReference type="InterPro" id="IPR007197">
    <property type="entry name" value="rSAM"/>
</dbReference>
<dbReference type="PANTHER" id="PTHR30538:SF0">
    <property type="entry name" value="L-LYSINE 2,3-AMINOMUTASE AQ_1632-RELATED"/>
    <property type="match status" value="1"/>
</dbReference>